<dbReference type="InterPro" id="IPR001683">
    <property type="entry name" value="PX_dom"/>
</dbReference>
<evidence type="ECO:0000313" key="4">
    <source>
        <dbReference type="EMBL" id="KAI5431463.1"/>
    </source>
</evidence>
<evidence type="ECO:0000313" key="5">
    <source>
        <dbReference type="Proteomes" id="UP001058974"/>
    </source>
</evidence>
<dbReference type="InterPro" id="IPR051837">
    <property type="entry name" value="SortingNexin/PXDomain-PKLike"/>
</dbReference>
<dbReference type="SMART" id="SM00312">
    <property type="entry name" value="PX"/>
    <property type="match status" value="1"/>
</dbReference>
<dbReference type="Gramene" id="Psat03G0559400-T1">
    <property type="protein sequence ID" value="KAI5431463.1"/>
    <property type="gene ID" value="KIW84_035594"/>
</dbReference>
<dbReference type="PROSITE" id="PS50195">
    <property type="entry name" value="PX"/>
    <property type="match status" value="1"/>
</dbReference>
<dbReference type="GO" id="GO:0005768">
    <property type="term" value="C:endosome"/>
    <property type="evidence" value="ECO:0007669"/>
    <property type="project" value="UniProtKB-ARBA"/>
</dbReference>
<feature type="domain" description="PX" evidence="3">
    <location>
        <begin position="72"/>
        <end position="182"/>
    </location>
</feature>
<reference evidence="4 5" key="1">
    <citation type="journal article" date="2022" name="Nat. Genet.">
        <title>Improved pea reference genome and pan-genome highlight genomic features and evolutionary characteristics.</title>
        <authorList>
            <person name="Yang T."/>
            <person name="Liu R."/>
            <person name="Luo Y."/>
            <person name="Hu S."/>
            <person name="Wang D."/>
            <person name="Wang C."/>
            <person name="Pandey M.K."/>
            <person name="Ge S."/>
            <person name="Xu Q."/>
            <person name="Li N."/>
            <person name="Li G."/>
            <person name="Huang Y."/>
            <person name="Saxena R.K."/>
            <person name="Ji Y."/>
            <person name="Li M."/>
            <person name="Yan X."/>
            <person name="He Y."/>
            <person name="Liu Y."/>
            <person name="Wang X."/>
            <person name="Xiang C."/>
            <person name="Varshney R.K."/>
            <person name="Ding H."/>
            <person name="Gao S."/>
            <person name="Zong X."/>
        </authorList>
    </citation>
    <scope>NUCLEOTIDE SEQUENCE [LARGE SCALE GENOMIC DNA]</scope>
    <source>
        <strain evidence="4 5">cv. Zhongwan 6</strain>
    </source>
</reference>
<comment type="subcellular location">
    <subcellularLocation>
        <location evidence="1">Cytoplasm</location>
    </subcellularLocation>
</comment>
<dbReference type="GO" id="GO:0016020">
    <property type="term" value="C:membrane"/>
    <property type="evidence" value="ECO:0007669"/>
    <property type="project" value="UniProtKB-ARBA"/>
</dbReference>
<protein>
    <recommendedName>
        <fullName evidence="3">PX domain-containing protein</fullName>
    </recommendedName>
</protein>
<sequence length="253" mass="28725">MLYAVSSWIVKQVLFYCDFGAEVGQSNSIDGQDILGSSKSHVNSDESSDEVDFESLGRIYSGAAASSSSSISKPESCSLAANPLLSSSSVDSFYKLRYVNNNSWSIKRRFRHFEELHRHLKEFPEYNLHLPPKHFLSTGLDVAVIQDWCELLDKYLKKLMQLPKVLKSIELWDFLSVDSQTYIFSNSFSIMETLPVGLDSKSPEKTKISSSKIHLKIVLGALNTFHFHLVSTTYRHQHLNSHLLPAYIKPVFR</sequence>
<dbReference type="SUPFAM" id="SSF64268">
    <property type="entry name" value="PX domain"/>
    <property type="match status" value="1"/>
</dbReference>
<name>A0A9D4Y3Z9_PEA</name>
<evidence type="ECO:0000259" key="3">
    <source>
        <dbReference type="PROSITE" id="PS50195"/>
    </source>
</evidence>
<gene>
    <name evidence="4" type="ORF">KIW84_035594</name>
</gene>
<dbReference type="InterPro" id="IPR036871">
    <property type="entry name" value="PX_dom_sf"/>
</dbReference>
<proteinExistence type="predicted"/>
<evidence type="ECO:0000256" key="1">
    <source>
        <dbReference type="ARBA" id="ARBA00004496"/>
    </source>
</evidence>
<comment type="caution">
    <text evidence="4">The sequence shown here is derived from an EMBL/GenBank/DDBJ whole genome shotgun (WGS) entry which is preliminary data.</text>
</comment>
<dbReference type="AlphaFoldDB" id="A0A9D4Y3Z9"/>
<dbReference type="Proteomes" id="UP001058974">
    <property type="component" value="Chromosome 3"/>
</dbReference>
<keyword evidence="5" id="KW-1185">Reference proteome</keyword>
<dbReference type="Gene3D" id="3.30.1520.10">
    <property type="entry name" value="Phox-like domain"/>
    <property type="match status" value="1"/>
</dbReference>
<evidence type="ECO:0000256" key="2">
    <source>
        <dbReference type="ARBA" id="ARBA00022490"/>
    </source>
</evidence>
<dbReference type="PANTHER" id="PTHR22999:SF28">
    <property type="entry name" value="PHOX (PX) DOMAIN-CONTAINING PROTEIN"/>
    <property type="match status" value="1"/>
</dbReference>
<dbReference type="PANTHER" id="PTHR22999">
    <property type="entry name" value="PX SERINE/THREONINE KINASE PXK"/>
    <property type="match status" value="1"/>
</dbReference>
<accession>A0A9D4Y3Z9</accession>
<dbReference type="EMBL" id="JAMSHJ010000003">
    <property type="protein sequence ID" value="KAI5431463.1"/>
    <property type="molecule type" value="Genomic_DNA"/>
</dbReference>
<keyword evidence="2" id="KW-0963">Cytoplasm</keyword>
<dbReference type="Pfam" id="PF00787">
    <property type="entry name" value="PX"/>
    <property type="match status" value="1"/>
</dbReference>
<organism evidence="4 5">
    <name type="scientific">Pisum sativum</name>
    <name type="common">Garden pea</name>
    <name type="synonym">Lathyrus oleraceus</name>
    <dbReference type="NCBI Taxonomy" id="3888"/>
    <lineage>
        <taxon>Eukaryota</taxon>
        <taxon>Viridiplantae</taxon>
        <taxon>Streptophyta</taxon>
        <taxon>Embryophyta</taxon>
        <taxon>Tracheophyta</taxon>
        <taxon>Spermatophyta</taxon>
        <taxon>Magnoliopsida</taxon>
        <taxon>eudicotyledons</taxon>
        <taxon>Gunneridae</taxon>
        <taxon>Pentapetalae</taxon>
        <taxon>rosids</taxon>
        <taxon>fabids</taxon>
        <taxon>Fabales</taxon>
        <taxon>Fabaceae</taxon>
        <taxon>Papilionoideae</taxon>
        <taxon>50 kb inversion clade</taxon>
        <taxon>NPAAA clade</taxon>
        <taxon>Hologalegina</taxon>
        <taxon>IRL clade</taxon>
        <taxon>Fabeae</taxon>
        <taxon>Lathyrus</taxon>
    </lineage>
</organism>
<dbReference type="GO" id="GO:0035091">
    <property type="term" value="F:phosphatidylinositol binding"/>
    <property type="evidence" value="ECO:0007669"/>
    <property type="project" value="InterPro"/>
</dbReference>